<dbReference type="SUPFAM" id="SSF53756">
    <property type="entry name" value="UDP-Glycosyltransferase/glycogen phosphorylase"/>
    <property type="match status" value="1"/>
</dbReference>
<dbReference type="AlphaFoldDB" id="A0A8J3YYA1"/>
<accession>A0A8J3YYA1</accession>
<proteinExistence type="predicted"/>
<keyword evidence="2" id="KW-1185">Reference proteome</keyword>
<sequence length="372" mass="39914">MSEGVPVYLVPATFGFGPAALATAVARWLRQHHPEVPVFGVGDGIAHDFLRDSGLFGDRLLLAEVDGLPDAVGRDPRAVTVFFGDFDRPLVARERGLRTVVVDALYWMWTADPLRPDLVDRYLALAFPGVAERIAAQGAPARGIRLVSQIVDEMPDAAPAARSGTVLNFGGAMSPMGGNHTYLRALIDVVTEVVGDPDGITVTCSSGAADAIRRLGAPVRARIADLPFDEMMRTLATSERLVTLPGQSIMWEVLRAGVPTVVLPGANYSHHRQVGSYQQFFADVPFITWDRLDGYETLPAGLSEDKGVARAVELGTRFATDAAARETLKALLREAIDRPAKAPTLRPGNPWSSFDGAAQVGREVLALAGQAR</sequence>
<gene>
    <name evidence="1" type="ORF">Val02_88060</name>
</gene>
<name>A0A8J3YYA1_9ACTN</name>
<reference evidence="1" key="1">
    <citation type="submission" date="2021-01" db="EMBL/GenBank/DDBJ databases">
        <title>Whole genome shotgun sequence of Virgisporangium aliadipatigenens NBRC 105644.</title>
        <authorList>
            <person name="Komaki H."/>
            <person name="Tamura T."/>
        </authorList>
    </citation>
    <scope>NUCLEOTIDE SEQUENCE</scope>
    <source>
        <strain evidence="1">NBRC 105644</strain>
    </source>
</reference>
<dbReference type="Proteomes" id="UP000619260">
    <property type="component" value="Unassembled WGS sequence"/>
</dbReference>
<evidence type="ECO:0000313" key="1">
    <source>
        <dbReference type="EMBL" id="GIJ51920.1"/>
    </source>
</evidence>
<protein>
    <submittedName>
        <fullName evidence="1">Uncharacterized protein</fullName>
    </submittedName>
</protein>
<evidence type="ECO:0000313" key="2">
    <source>
        <dbReference type="Proteomes" id="UP000619260"/>
    </source>
</evidence>
<dbReference type="Gene3D" id="3.40.50.2000">
    <property type="entry name" value="Glycogen Phosphorylase B"/>
    <property type="match status" value="1"/>
</dbReference>
<comment type="caution">
    <text evidence="1">The sequence shown here is derived from an EMBL/GenBank/DDBJ whole genome shotgun (WGS) entry which is preliminary data.</text>
</comment>
<organism evidence="1 2">
    <name type="scientific">Virgisporangium aliadipatigenens</name>
    <dbReference type="NCBI Taxonomy" id="741659"/>
    <lineage>
        <taxon>Bacteria</taxon>
        <taxon>Bacillati</taxon>
        <taxon>Actinomycetota</taxon>
        <taxon>Actinomycetes</taxon>
        <taxon>Micromonosporales</taxon>
        <taxon>Micromonosporaceae</taxon>
        <taxon>Virgisporangium</taxon>
    </lineage>
</organism>
<dbReference type="EMBL" id="BOPF01000057">
    <property type="protein sequence ID" value="GIJ51920.1"/>
    <property type="molecule type" value="Genomic_DNA"/>
</dbReference>
<dbReference type="RefSeq" id="WP_203905316.1">
    <property type="nucleotide sequence ID" value="NZ_BOPF01000057.1"/>
</dbReference>